<dbReference type="EMBL" id="BLXT01000255">
    <property type="protein sequence ID" value="GFN75197.1"/>
    <property type="molecule type" value="Genomic_DNA"/>
</dbReference>
<evidence type="ECO:0000313" key="2">
    <source>
        <dbReference type="EMBL" id="GFN75197.1"/>
    </source>
</evidence>
<feature type="compositionally biased region" description="Basic and acidic residues" evidence="1">
    <location>
        <begin position="35"/>
        <end position="45"/>
    </location>
</feature>
<feature type="region of interest" description="Disordered" evidence="1">
    <location>
        <begin position="1"/>
        <end position="80"/>
    </location>
</feature>
<reference evidence="2 3" key="1">
    <citation type="journal article" date="2021" name="Elife">
        <title>Chloroplast acquisition without the gene transfer in kleptoplastic sea slugs, Plakobranchus ocellatus.</title>
        <authorList>
            <person name="Maeda T."/>
            <person name="Takahashi S."/>
            <person name="Yoshida T."/>
            <person name="Shimamura S."/>
            <person name="Takaki Y."/>
            <person name="Nagai Y."/>
            <person name="Toyoda A."/>
            <person name="Suzuki Y."/>
            <person name="Arimoto A."/>
            <person name="Ishii H."/>
            <person name="Satoh N."/>
            <person name="Nishiyama T."/>
            <person name="Hasebe M."/>
            <person name="Maruyama T."/>
            <person name="Minagawa J."/>
            <person name="Obokata J."/>
            <person name="Shigenobu S."/>
        </authorList>
    </citation>
    <scope>NUCLEOTIDE SEQUENCE [LARGE SCALE GENOMIC DNA]</scope>
</reference>
<name>A0AAV3XXW4_9GAST</name>
<accession>A0AAV3XXW4</accession>
<comment type="caution">
    <text evidence="2">The sequence shown here is derived from an EMBL/GenBank/DDBJ whole genome shotgun (WGS) entry which is preliminary data.</text>
</comment>
<evidence type="ECO:0000313" key="3">
    <source>
        <dbReference type="Proteomes" id="UP000735302"/>
    </source>
</evidence>
<gene>
    <name evidence="2" type="ORF">PoB_000170300</name>
</gene>
<feature type="compositionally biased region" description="Polar residues" evidence="1">
    <location>
        <begin position="63"/>
        <end position="77"/>
    </location>
</feature>
<dbReference type="Proteomes" id="UP000735302">
    <property type="component" value="Unassembled WGS sequence"/>
</dbReference>
<organism evidence="2 3">
    <name type="scientific">Plakobranchus ocellatus</name>
    <dbReference type="NCBI Taxonomy" id="259542"/>
    <lineage>
        <taxon>Eukaryota</taxon>
        <taxon>Metazoa</taxon>
        <taxon>Spiralia</taxon>
        <taxon>Lophotrochozoa</taxon>
        <taxon>Mollusca</taxon>
        <taxon>Gastropoda</taxon>
        <taxon>Heterobranchia</taxon>
        <taxon>Euthyneura</taxon>
        <taxon>Panpulmonata</taxon>
        <taxon>Sacoglossa</taxon>
        <taxon>Placobranchoidea</taxon>
        <taxon>Plakobranchidae</taxon>
        <taxon>Plakobranchus</taxon>
    </lineage>
</organism>
<feature type="compositionally biased region" description="Polar residues" evidence="1">
    <location>
        <begin position="1"/>
        <end position="20"/>
    </location>
</feature>
<evidence type="ECO:0000256" key="1">
    <source>
        <dbReference type="SAM" id="MobiDB-lite"/>
    </source>
</evidence>
<proteinExistence type="predicted"/>
<protein>
    <submittedName>
        <fullName evidence="2">Uncharacterized protein</fullName>
    </submittedName>
</protein>
<sequence>METPNPQLSPSAQATANGENLRQRGKVEGGVGNGDVDHIDLHDSGTPRPVLPGVDELSPKEAGSTSRCTEASPSTFQDLDPHVCTETSNVCPGHERALSIQDTVQTLDIKEESESLSP</sequence>
<keyword evidence="3" id="KW-1185">Reference proteome</keyword>
<dbReference type="AlphaFoldDB" id="A0AAV3XXW4"/>